<comment type="caution">
    <text evidence="1">The sequence shown here is derived from an EMBL/GenBank/DDBJ whole genome shotgun (WGS) entry which is preliminary data.</text>
</comment>
<dbReference type="OrthoDB" id="2287221at2759"/>
<reference evidence="1" key="1">
    <citation type="submission" date="2020-12" db="EMBL/GenBank/DDBJ databases">
        <title>Metabolic potential, ecology and presence of endohyphal bacteria is reflected in genomic diversity of Mucoromycotina.</title>
        <authorList>
            <person name="Muszewska A."/>
            <person name="Okrasinska A."/>
            <person name="Steczkiewicz K."/>
            <person name="Drgas O."/>
            <person name="Orlowska M."/>
            <person name="Perlinska-Lenart U."/>
            <person name="Aleksandrzak-Piekarczyk T."/>
            <person name="Szatraj K."/>
            <person name="Zielenkiewicz U."/>
            <person name="Pilsyk S."/>
            <person name="Malc E."/>
            <person name="Mieczkowski P."/>
            <person name="Kruszewska J.S."/>
            <person name="Biernat P."/>
            <person name="Pawlowska J."/>
        </authorList>
    </citation>
    <scope>NUCLEOTIDE SEQUENCE</scope>
    <source>
        <strain evidence="1">WA0000017839</strain>
    </source>
</reference>
<gene>
    <name evidence="1" type="ORF">INT47_006808</name>
</gene>
<name>A0A8H7RAD9_9FUNG</name>
<sequence>MYFDPLLSALFSDPDKNIILRWSNVTCDESAGKHPDSTISKIQQRDFGPSLGFGEVKVAQPTTDSHALCLDLLRLGTFSKDAVDMNELQAALAFHINGFSIIFYLMRLRHHGIHTMQEIGRVTFPSSLRDLTVFLNLKNIRTLLMVSDVFWRLCKPVTDDSWESMRRPTHPNIFSLIHASKDRHRFCAIDFTS</sequence>
<dbReference type="AlphaFoldDB" id="A0A8H7RAD9"/>
<accession>A0A8H7RAD9</accession>
<dbReference type="EMBL" id="JAEPRD010000025">
    <property type="protein sequence ID" value="KAG2207334.1"/>
    <property type="molecule type" value="Genomic_DNA"/>
</dbReference>
<keyword evidence="2" id="KW-1185">Reference proteome</keyword>
<proteinExistence type="predicted"/>
<dbReference type="Proteomes" id="UP000603453">
    <property type="component" value="Unassembled WGS sequence"/>
</dbReference>
<evidence type="ECO:0000313" key="2">
    <source>
        <dbReference type="Proteomes" id="UP000603453"/>
    </source>
</evidence>
<evidence type="ECO:0000313" key="1">
    <source>
        <dbReference type="EMBL" id="KAG2207334.1"/>
    </source>
</evidence>
<protein>
    <submittedName>
        <fullName evidence="1">Uncharacterized protein</fullName>
    </submittedName>
</protein>
<organism evidence="1 2">
    <name type="scientific">Mucor saturninus</name>
    <dbReference type="NCBI Taxonomy" id="64648"/>
    <lineage>
        <taxon>Eukaryota</taxon>
        <taxon>Fungi</taxon>
        <taxon>Fungi incertae sedis</taxon>
        <taxon>Mucoromycota</taxon>
        <taxon>Mucoromycotina</taxon>
        <taxon>Mucoromycetes</taxon>
        <taxon>Mucorales</taxon>
        <taxon>Mucorineae</taxon>
        <taxon>Mucoraceae</taxon>
        <taxon>Mucor</taxon>
    </lineage>
</organism>